<sequence length="437" mass="46908">MIDRVATDDVLPRSTDVVVIGAGIIGVSAALTLAERGISVVLIEKGVISGEQSSRNWGWCRQQGRDPRELPLIIESLRLWRELNQRIEEETGFRQCGVVYLARTAADLEAREAWLDLVKSYGVDSRLVGRRELDQLVPGSAVPCAGALFTPSDGRAEPALAVPAMARAARRRGAIVLEKTAARGVETRAGSICNVVTEKGRIDCNGVVLAGGVWSRLFCQPLGIDVPQLKVVSSVLRTQPLPGGPEVSASGHGFSFRKRLDGGYTVAHGGVINYDLVPDSFRLLTRFLPLAWMARHELRPRFSSRFGAEWRQPSSWPLDKPSPFEEIRILDPAPQPGVLRAAVRNLKGAYPVFQGLEVAEEWAGMIDVTPDAVPVISGTSALPGLILATGFSGHGFGIGPAAGRLAADLVTAAPTAVDLQPFALSRFFDGSKICPVA</sequence>
<dbReference type="Gene3D" id="3.50.50.60">
    <property type="entry name" value="FAD/NAD(P)-binding domain"/>
    <property type="match status" value="2"/>
</dbReference>
<evidence type="ECO:0000313" key="3">
    <source>
        <dbReference type="EMBL" id="SVB71380.1"/>
    </source>
</evidence>
<dbReference type="GO" id="GO:0005737">
    <property type="term" value="C:cytoplasm"/>
    <property type="evidence" value="ECO:0007669"/>
    <property type="project" value="TreeGrafter"/>
</dbReference>
<reference evidence="3" key="1">
    <citation type="submission" date="2018-05" db="EMBL/GenBank/DDBJ databases">
        <authorList>
            <person name="Lanie J.A."/>
            <person name="Ng W.-L."/>
            <person name="Kazmierczak K.M."/>
            <person name="Andrzejewski T.M."/>
            <person name="Davidsen T.M."/>
            <person name="Wayne K.J."/>
            <person name="Tettelin H."/>
            <person name="Glass J.I."/>
            <person name="Rusch D."/>
            <person name="Podicherti R."/>
            <person name="Tsui H.-C.T."/>
            <person name="Winkler M.E."/>
        </authorList>
    </citation>
    <scope>NUCLEOTIDE SEQUENCE</scope>
</reference>
<protein>
    <recommendedName>
        <fullName evidence="2">FAD dependent oxidoreductase domain-containing protein</fullName>
    </recommendedName>
</protein>
<dbReference type="GO" id="GO:0008718">
    <property type="term" value="F:D-amino-acid dehydrogenase activity"/>
    <property type="evidence" value="ECO:0007669"/>
    <property type="project" value="TreeGrafter"/>
</dbReference>
<evidence type="ECO:0000256" key="1">
    <source>
        <dbReference type="ARBA" id="ARBA00009410"/>
    </source>
</evidence>
<accession>A0A382G802</accession>
<dbReference type="EMBL" id="UINC01054084">
    <property type="protein sequence ID" value="SVB71380.1"/>
    <property type="molecule type" value="Genomic_DNA"/>
</dbReference>
<dbReference type="InterPro" id="IPR036188">
    <property type="entry name" value="FAD/NAD-bd_sf"/>
</dbReference>
<name>A0A382G802_9ZZZZ</name>
<feature type="non-terminal residue" evidence="3">
    <location>
        <position position="437"/>
    </location>
</feature>
<dbReference type="PANTHER" id="PTHR13847">
    <property type="entry name" value="SARCOSINE DEHYDROGENASE-RELATED"/>
    <property type="match status" value="1"/>
</dbReference>
<dbReference type="GO" id="GO:0055130">
    <property type="term" value="P:D-alanine catabolic process"/>
    <property type="evidence" value="ECO:0007669"/>
    <property type="project" value="TreeGrafter"/>
</dbReference>
<feature type="domain" description="FAD dependent oxidoreductase" evidence="2">
    <location>
        <begin position="16"/>
        <end position="409"/>
    </location>
</feature>
<dbReference type="PANTHER" id="PTHR13847:SF280">
    <property type="entry name" value="D-AMINO ACID DEHYDROGENASE"/>
    <property type="match status" value="1"/>
</dbReference>
<comment type="similarity">
    <text evidence="1">Belongs to the DadA oxidoreductase family.</text>
</comment>
<dbReference type="InterPro" id="IPR006076">
    <property type="entry name" value="FAD-dep_OxRdtase"/>
</dbReference>
<dbReference type="GO" id="GO:0005886">
    <property type="term" value="C:plasma membrane"/>
    <property type="evidence" value="ECO:0007669"/>
    <property type="project" value="TreeGrafter"/>
</dbReference>
<evidence type="ECO:0000259" key="2">
    <source>
        <dbReference type="Pfam" id="PF01266"/>
    </source>
</evidence>
<proteinExistence type="inferred from homology"/>
<dbReference type="AlphaFoldDB" id="A0A382G802"/>
<dbReference type="Pfam" id="PF01266">
    <property type="entry name" value="DAO"/>
    <property type="match status" value="1"/>
</dbReference>
<dbReference type="Gene3D" id="3.30.9.10">
    <property type="entry name" value="D-Amino Acid Oxidase, subunit A, domain 2"/>
    <property type="match status" value="1"/>
</dbReference>
<gene>
    <name evidence="3" type="ORF">METZ01_LOCUS224234</name>
</gene>
<organism evidence="3">
    <name type="scientific">marine metagenome</name>
    <dbReference type="NCBI Taxonomy" id="408172"/>
    <lineage>
        <taxon>unclassified sequences</taxon>
        <taxon>metagenomes</taxon>
        <taxon>ecological metagenomes</taxon>
    </lineage>
</organism>
<dbReference type="SUPFAM" id="SSF51905">
    <property type="entry name" value="FAD/NAD(P)-binding domain"/>
    <property type="match status" value="1"/>
</dbReference>